<dbReference type="NCBIfam" id="TIGR04501">
    <property type="entry name" value="microcomp_PduB"/>
    <property type="match status" value="1"/>
</dbReference>
<evidence type="ECO:0000259" key="3">
    <source>
        <dbReference type="PROSITE" id="PS51931"/>
    </source>
</evidence>
<dbReference type="GO" id="GO:0031469">
    <property type="term" value="C:bacterial microcompartment"/>
    <property type="evidence" value="ECO:0007669"/>
    <property type="project" value="UniProtKB-SubCell"/>
</dbReference>
<accession>A0A3S4VL42</accession>
<evidence type="ECO:0000313" key="4">
    <source>
        <dbReference type="EMBL" id="VEH71557.1"/>
    </source>
</evidence>
<dbReference type="NCBIfam" id="NF011944">
    <property type="entry name" value="PRK15415.1"/>
    <property type="match status" value="1"/>
</dbReference>
<sequence>MSEELINKVLAEVVKKMGGDDPAPSATPAPAPTPAAGTLPAVTEFVGTNVLGDTIGMVIANVDPKLRAMMKLEKDFRSIGILGARTGAGPHIFAADEAVKATNSEILTIELPRDTKGGAGHGSLIIFGAEDVSDARRAVEVSLGELDRTFGDVYGNEAGHLEFQYTARASYALNKAFGAPIGKAFGITVGAPAGIGVVLADTAVKAATVDVIGYASPAGGTSFSNEVISFLSGDSGAVRQAIIAAREVGIPLLGALGATPESTTTPYI</sequence>
<dbReference type="Proteomes" id="UP000273044">
    <property type="component" value="Chromosome"/>
</dbReference>
<organism evidence="4 5">
    <name type="scientific">Arachnia propionica</name>
    <dbReference type="NCBI Taxonomy" id="1750"/>
    <lineage>
        <taxon>Bacteria</taxon>
        <taxon>Bacillati</taxon>
        <taxon>Actinomycetota</taxon>
        <taxon>Actinomycetes</taxon>
        <taxon>Propionibacteriales</taxon>
        <taxon>Propionibacteriaceae</taxon>
        <taxon>Arachnia</taxon>
    </lineage>
</organism>
<dbReference type="GO" id="GO:0005198">
    <property type="term" value="F:structural molecule activity"/>
    <property type="evidence" value="ECO:0007669"/>
    <property type="project" value="InterPro"/>
</dbReference>
<dbReference type="InterPro" id="IPR009193">
    <property type="entry name" value="EutL_PduB"/>
</dbReference>
<dbReference type="CDD" id="cd07047">
    <property type="entry name" value="BMC_PduB_repeat1"/>
    <property type="match status" value="1"/>
</dbReference>
<dbReference type="PIRSF" id="PIRSF012290">
    <property type="entry name" value="EutL_PduB"/>
    <property type="match status" value="1"/>
</dbReference>
<dbReference type="SUPFAM" id="SSF143414">
    <property type="entry name" value="CcmK-like"/>
    <property type="match status" value="2"/>
</dbReference>
<feature type="domain" description="BMC circularly permuted" evidence="3">
    <location>
        <begin position="40"/>
        <end position="158"/>
    </location>
</feature>
<proteinExistence type="predicted"/>
<keyword evidence="5" id="KW-1185">Reference proteome</keyword>
<dbReference type="PROSITE" id="PS51931">
    <property type="entry name" value="BMC_CP"/>
    <property type="match status" value="2"/>
</dbReference>
<dbReference type="AlphaFoldDB" id="A0A3S4VL42"/>
<dbReference type="GeneID" id="64408292"/>
<name>A0A3S4VL42_9ACTN</name>
<dbReference type="InterPro" id="IPR000249">
    <property type="entry name" value="BMC_dom"/>
</dbReference>
<keyword evidence="2" id="KW-1283">Bacterial microcompartment</keyword>
<dbReference type="RefSeq" id="WP_061787545.1">
    <property type="nucleotide sequence ID" value="NZ_CP072386.1"/>
</dbReference>
<evidence type="ECO:0000256" key="2">
    <source>
        <dbReference type="ARBA" id="ARBA00024446"/>
    </source>
</evidence>
<protein>
    <submittedName>
        <fullName evidence="4">Propanediol utilization protein PduB</fullName>
    </submittedName>
</protein>
<comment type="subcellular location">
    <subcellularLocation>
        <location evidence="1">Bacterial microcompartment</location>
    </subcellularLocation>
</comment>
<dbReference type="CDD" id="cd07048">
    <property type="entry name" value="BMC_PduB_repeat2"/>
    <property type="match status" value="1"/>
</dbReference>
<dbReference type="InterPro" id="IPR030984">
    <property type="entry name" value="PduB"/>
</dbReference>
<evidence type="ECO:0000256" key="1">
    <source>
        <dbReference type="ARBA" id="ARBA00024322"/>
    </source>
</evidence>
<feature type="domain" description="BMC circularly permuted" evidence="3">
    <location>
        <begin position="164"/>
        <end position="255"/>
    </location>
</feature>
<gene>
    <name evidence="4" type="ORF">NCTC12967_02883</name>
</gene>
<dbReference type="Pfam" id="PF00936">
    <property type="entry name" value="BMC"/>
    <property type="match status" value="2"/>
</dbReference>
<reference evidence="4 5" key="1">
    <citation type="submission" date="2018-12" db="EMBL/GenBank/DDBJ databases">
        <authorList>
            <consortium name="Pathogen Informatics"/>
        </authorList>
    </citation>
    <scope>NUCLEOTIDE SEQUENCE [LARGE SCALE GENOMIC DNA]</scope>
    <source>
        <strain evidence="4 5">NCTC12967</strain>
    </source>
</reference>
<dbReference type="Gene3D" id="3.30.70.1710">
    <property type="match status" value="2"/>
</dbReference>
<dbReference type="EMBL" id="LR134406">
    <property type="protein sequence ID" value="VEH71557.1"/>
    <property type="molecule type" value="Genomic_DNA"/>
</dbReference>
<evidence type="ECO:0000313" key="5">
    <source>
        <dbReference type="Proteomes" id="UP000273044"/>
    </source>
</evidence>
<dbReference type="SMART" id="SM00877">
    <property type="entry name" value="BMC"/>
    <property type="match status" value="2"/>
</dbReference>
<dbReference type="InterPro" id="IPR037233">
    <property type="entry name" value="CcmK-like_sf"/>
</dbReference>
<dbReference type="InterPro" id="IPR044870">
    <property type="entry name" value="BMC_CP"/>
</dbReference>